<keyword evidence="4" id="KW-1185">Reference proteome</keyword>
<feature type="region of interest" description="Disordered" evidence="1">
    <location>
        <begin position="221"/>
        <end position="242"/>
    </location>
</feature>
<dbReference type="SUPFAM" id="SSF81901">
    <property type="entry name" value="HCP-like"/>
    <property type="match status" value="1"/>
</dbReference>
<dbReference type="AlphaFoldDB" id="A0A411HNI5"/>
<dbReference type="Proteomes" id="UP000291562">
    <property type="component" value="Chromosome"/>
</dbReference>
<evidence type="ECO:0000256" key="1">
    <source>
        <dbReference type="SAM" id="MobiDB-lite"/>
    </source>
</evidence>
<dbReference type="OrthoDB" id="7063913at2"/>
<gene>
    <name evidence="3" type="ORF">ELE36_17690</name>
</gene>
<dbReference type="InterPro" id="IPR011990">
    <property type="entry name" value="TPR-like_helical_dom_sf"/>
</dbReference>
<reference evidence="3 4" key="1">
    <citation type="submission" date="2019-01" db="EMBL/GenBank/DDBJ databases">
        <title>Pseudolysobacter antarctica gen. nov., sp. nov., isolated from Fildes Peninsula, Antarctica.</title>
        <authorList>
            <person name="Wei Z."/>
            <person name="Peng F."/>
        </authorList>
    </citation>
    <scope>NUCLEOTIDE SEQUENCE [LARGE SCALE GENOMIC DNA]</scope>
    <source>
        <strain evidence="3 4">AQ6-296</strain>
    </source>
</reference>
<feature type="chain" id="PRO_5019160163" evidence="2">
    <location>
        <begin position="21"/>
        <end position="242"/>
    </location>
</feature>
<dbReference type="SMART" id="SM00671">
    <property type="entry name" value="SEL1"/>
    <property type="match status" value="1"/>
</dbReference>
<proteinExistence type="predicted"/>
<dbReference type="Pfam" id="PF08238">
    <property type="entry name" value="Sel1"/>
    <property type="match status" value="1"/>
</dbReference>
<evidence type="ECO:0000313" key="4">
    <source>
        <dbReference type="Proteomes" id="UP000291562"/>
    </source>
</evidence>
<organism evidence="3 4">
    <name type="scientific">Pseudolysobacter antarcticus</name>
    <dbReference type="NCBI Taxonomy" id="2511995"/>
    <lineage>
        <taxon>Bacteria</taxon>
        <taxon>Pseudomonadati</taxon>
        <taxon>Pseudomonadota</taxon>
        <taxon>Gammaproteobacteria</taxon>
        <taxon>Lysobacterales</taxon>
        <taxon>Rhodanobacteraceae</taxon>
        <taxon>Pseudolysobacter</taxon>
    </lineage>
</organism>
<dbReference type="EMBL" id="CP035704">
    <property type="protein sequence ID" value="QBB72049.1"/>
    <property type="molecule type" value="Genomic_DNA"/>
</dbReference>
<keyword evidence="2" id="KW-0732">Signal</keyword>
<feature type="signal peptide" evidence="2">
    <location>
        <begin position="1"/>
        <end position="20"/>
    </location>
</feature>
<sequence length="242" mass="26760">MRTRYLWIGLALAWSVSAAAMPYFISDDFPSRFFPGKYFESKGQFYLRNKDYRAAVEMFEVSGYWADKISQYNVGIMYFNGIGIPVDKVRGVAWLRVAAQTHDDLAEHTFQLASAELNAEQRTQAEVLWQELDAKYGDKVSLRRALVRYQQDLAEVGGSHLGFVGNVTVTTAGDNGGLPEIGSVYFDRMNKQRDELIGQITGHVTVGKVGSLPVAAAAKANASQTPITMQPAPAKSSNVEKH</sequence>
<dbReference type="Gene3D" id="1.25.40.10">
    <property type="entry name" value="Tetratricopeptide repeat domain"/>
    <property type="match status" value="1"/>
</dbReference>
<dbReference type="InterPro" id="IPR006597">
    <property type="entry name" value="Sel1-like"/>
</dbReference>
<name>A0A411HNI5_9GAMM</name>
<evidence type="ECO:0000256" key="2">
    <source>
        <dbReference type="SAM" id="SignalP"/>
    </source>
</evidence>
<dbReference type="KEGG" id="xbc:ELE36_17690"/>
<protein>
    <submittedName>
        <fullName evidence="3">Sel1 repeat family protein</fullName>
    </submittedName>
</protein>
<accession>A0A411HNI5</accession>
<evidence type="ECO:0000313" key="3">
    <source>
        <dbReference type="EMBL" id="QBB72049.1"/>
    </source>
</evidence>
<dbReference type="RefSeq" id="WP_129835644.1">
    <property type="nucleotide sequence ID" value="NZ_CP035704.1"/>
</dbReference>